<protein>
    <submittedName>
        <fullName evidence="2">Uncharacterized protein</fullName>
    </submittedName>
</protein>
<organism evidence="2 3">
    <name type="scientific">Fusarium poae</name>
    <dbReference type="NCBI Taxonomy" id="36050"/>
    <lineage>
        <taxon>Eukaryota</taxon>
        <taxon>Fungi</taxon>
        <taxon>Dikarya</taxon>
        <taxon>Ascomycota</taxon>
        <taxon>Pezizomycotina</taxon>
        <taxon>Sordariomycetes</taxon>
        <taxon>Hypocreomycetidae</taxon>
        <taxon>Hypocreales</taxon>
        <taxon>Nectriaceae</taxon>
        <taxon>Fusarium</taxon>
    </lineage>
</organism>
<accession>A0A1B8B5Q9</accession>
<evidence type="ECO:0000313" key="2">
    <source>
        <dbReference type="EMBL" id="OBS28051.1"/>
    </source>
</evidence>
<reference evidence="2 3" key="1">
    <citation type="submission" date="2016-06" db="EMBL/GenBank/DDBJ databases">
        <title>Living apart together: crosstalk between the core and supernumerary genomes in a fungal plant pathogen.</title>
        <authorList>
            <person name="Vanheule A."/>
            <person name="Audenaert K."/>
            <person name="Warris S."/>
            <person name="Van De Geest H."/>
            <person name="Schijlen E."/>
            <person name="Hofte M."/>
            <person name="De Saeger S."/>
            <person name="Haesaert G."/>
            <person name="Waalwijk C."/>
            <person name="Van Der Lee T."/>
        </authorList>
    </citation>
    <scope>NUCLEOTIDE SEQUENCE [LARGE SCALE GENOMIC DNA]</scope>
    <source>
        <strain evidence="2 3">2516</strain>
    </source>
</reference>
<dbReference type="OrthoDB" id="194358at2759"/>
<proteinExistence type="predicted"/>
<dbReference type="EMBL" id="LYXU01000001">
    <property type="protein sequence ID" value="OBS28051.1"/>
    <property type="molecule type" value="Genomic_DNA"/>
</dbReference>
<keyword evidence="3" id="KW-1185">Reference proteome</keyword>
<feature type="region of interest" description="Disordered" evidence="1">
    <location>
        <begin position="31"/>
        <end position="80"/>
    </location>
</feature>
<dbReference type="Proteomes" id="UP000091967">
    <property type="component" value="Unassembled WGS sequence"/>
</dbReference>
<feature type="region of interest" description="Disordered" evidence="1">
    <location>
        <begin position="361"/>
        <end position="395"/>
    </location>
</feature>
<gene>
    <name evidence="2" type="ORF">FPOA_01991</name>
</gene>
<dbReference type="AlphaFoldDB" id="A0A1B8B5Q9"/>
<comment type="caution">
    <text evidence="2">The sequence shown here is derived from an EMBL/GenBank/DDBJ whole genome shotgun (WGS) entry which is preliminary data.</text>
</comment>
<evidence type="ECO:0000313" key="3">
    <source>
        <dbReference type="Proteomes" id="UP000091967"/>
    </source>
</evidence>
<sequence length="436" mass="48625">MNTTNRLSNQPRLEHMELPTYAVSQSLLASRSVASPRGDRDQPVRAPTNGNQSQVQDGRNQVTGKRKRVNPGHVPKEFSSRCNGLTQYAVPASFQSPQLVQYSPPNRILRTPPSNDIDDLPLNSRSESVYLTLGAPCEAQNRSPHPVPGAVRQIPTTQFMNHVPNFVYEPTNKDAAMKQNYFSDSTFFPSPAITDTWGELPTPDLSSWDTTTKPRSSPGNRTTPIIDKQVSPFEAALEIVEAASDRSAQDVHDAISTGDGHIETPASIEDRLSQVLKAVDAAGFDSLDSAVIAYYQRSSKGNEWLRQEQRLNRMRRLPVLLKELHLAAQGWGQWERRNFQEQIIKSTEDILFAELQDHLATRRSSPHGSPCSIEQRGQTRQHMTDQDTDPEAELPNTWTLLTSLSTRYSTIASQDLQTDMPRLVSNFLAAGTELNT</sequence>
<name>A0A1B8B5Q9_FUSPO</name>
<feature type="compositionally biased region" description="Polar residues" evidence="1">
    <location>
        <begin position="204"/>
        <end position="223"/>
    </location>
</feature>
<feature type="region of interest" description="Disordered" evidence="1">
    <location>
        <begin position="199"/>
        <end position="225"/>
    </location>
</feature>
<evidence type="ECO:0000256" key="1">
    <source>
        <dbReference type="SAM" id="MobiDB-lite"/>
    </source>
</evidence>
<feature type="compositionally biased region" description="Polar residues" evidence="1">
    <location>
        <begin position="48"/>
        <end position="63"/>
    </location>
</feature>